<comment type="caution">
    <text evidence="12">The sequence shown here is derived from an EMBL/GenBank/DDBJ whole genome shotgun (WGS) entry which is preliminary data.</text>
</comment>
<dbReference type="PROSITE" id="PS51030">
    <property type="entry name" value="NUCLEAR_REC_DBD_2"/>
    <property type="match status" value="1"/>
</dbReference>
<accession>A0AAV5WUR9</accession>
<keyword evidence="5" id="KW-0862">Zinc</keyword>
<feature type="non-terminal residue" evidence="12">
    <location>
        <position position="1"/>
    </location>
</feature>
<dbReference type="CDD" id="cd06960">
    <property type="entry name" value="NR_DBD_HNF4A"/>
    <property type="match status" value="1"/>
</dbReference>
<dbReference type="Proteomes" id="UP001432322">
    <property type="component" value="Unassembled WGS sequence"/>
</dbReference>
<evidence type="ECO:0000259" key="11">
    <source>
        <dbReference type="PROSITE" id="PS51030"/>
    </source>
</evidence>
<keyword evidence="9" id="KW-0675">Receptor</keyword>
<evidence type="ECO:0000256" key="5">
    <source>
        <dbReference type="ARBA" id="ARBA00022833"/>
    </source>
</evidence>
<evidence type="ECO:0000313" key="12">
    <source>
        <dbReference type="EMBL" id="GMT34388.1"/>
    </source>
</evidence>
<organism evidence="12 13">
    <name type="scientific">Pristionchus fissidentatus</name>
    <dbReference type="NCBI Taxonomy" id="1538716"/>
    <lineage>
        <taxon>Eukaryota</taxon>
        <taxon>Metazoa</taxon>
        <taxon>Ecdysozoa</taxon>
        <taxon>Nematoda</taxon>
        <taxon>Chromadorea</taxon>
        <taxon>Rhabditida</taxon>
        <taxon>Rhabditina</taxon>
        <taxon>Diplogasteromorpha</taxon>
        <taxon>Diplogasteroidea</taxon>
        <taxon>Neodiplogasteridae</taxon>
        <taxon>Pristionchus</taxon>
    </lineage>
</organism>
<name>A0AAV5WUR9_9BILA</name>
<sequence length="139" mass="15242">TGRPEFCAVCGEAAIGFHYDVASCSGCRSFFRRTIKQEKEYACKRDGRCMQNKDAERVNCKACRLDACIEAGMNPGALQSADINIPSNKLAQMIIEKQASAKAAAVALARPSVSMTVEEQIQGMIEDLVVTKRAHDRIR</sequence>
<dbReference type="InterPro" id="IPR049636">
    <property type="entry name" value="HNF4-like_DBD"/>
</dbReference>
<keyword evidence="6" id="KW-0805">Transcription regulation</keyword>
<evidence type="ECO:0000256" key="7">
    <source>
        <dbReference type="ARBA" id="ARBA00023125"/>
    </source>
</evidence>
<dbReference type="InterPro" id="IPR001628">
    <property type="entry name" value="Znf_hrmn_rcpt"/>
</dbReference>
<dbReference type="FunFam" id="3.30.50.10:FF:000030">
    <property type="entry name" value="Nuclear Hormone Receptor family"/>
    <property type="match status" value="1"/>
</dbReference>
<gene>
    <name evidence="12" type="ORF">PFISCL1PPCAC_25685</name>
</gene>
<reference evidence="12" key="1">
    <citation type="submission" date="2023-10" db="EMBL/GenBank/DDBJ databases">
        <title>Genome assembly of Pristionchus species.</title>
        <authorList>
            <person name="Yoshida K."/>
            <person name="Sommer R.J."/>
        </authorList>
    </citation>
    <scope>NUCLEOTIDE SEQUENCE</scope>
    <source>
        <strain evidence="12">RS5133</strain>
    </source>
</reference>
<keyword evidence="3" id="KW-0479">Metal-binding</keyword>
<comment type="subcellular location">
    <subcellularLocation>
        <location evidence="1">Nucleus</location>
    </subcellularLocation>
</comment>
<dbReference type="Gene3D" id="3.30.50.10">
    <property type="entry name" value="Erythroid Transcription Factor GATA-1, subunit A"/>
    <property type="match status" value="1"/>
</dbReference>
<dbReference type="GO" id="GO:0003700">
    <property type="term" value="F:DNA-binding transcription factor activity"/>
    <property type="evidence" value="ECO:0007669"/>
    <property type="project" value="InterPro"/>
</dbReference>
<evidence type="ECO:0000256" key="3">
    <source>
        <dbReference type="ARBA" id="ARBA00022723"/>
    </source>
</evidence>
<dbReference type="Pfam" id="PF00105">
    <property type="entry name" value="zf-C4"/>
    <property type="match status" value="1"/>
</dbReference>
<dbReference type="EMBL" id="BTSY01000006">
    <property type="protein sequence ID" value="GMT34388.1"/>
    <property type="molecule type" value="Genomic_DNA"/>
</dbReference>
<dbReference type="PANTHER" id="PTHR24083">
    <property type="entry name" value="NUCLEAR HORMONE RECEPTOR"/>
    <property type="match status" value="1"/>
</dbReference>
<dbReference type="GO" id="GO:0008270">
    <property type="term" value="F:zinc ion binding"/>
    <property type="evidence" value="ECO:0007669"/>
    <property type="project" value="UniProtKB-KW"/>
</dbReference>
<dbReference type="PROSITE" id="PS00031">
    <property type="entry name" value="NUCLEAR_REC_DBD_1"/>
    <property type="match status" value="1"/>
</dbReference>
<proteinExistence type="inferred from homology"/>
<keyword evidence="7" id="KW-0238">DNA-binding</keyword>
<evidence type="ECO:0000256" key="2">
    <source>
        <dbReference type="ARBA" id="ARBA00005993"/>
    </source>
</evidence>
<dbReference type="PRINTS" id="PR00047">
    <property type="entry name" value="STROIDFINGER"/>
</dbReference>
<evidence type="ECO:0000256" key="1">
    <source>
        <dbReference type="ARBA" id="ARBA00004123"/>
    </source>
</evidence>
<keyword evidence="10" id="KW-0539">Nucleus</keyword>
<protein>
    <recommendedName>
        <fullName evidence="11">Nuclear receptor domain-containing protein</fullName>
    </recommendedName>
</protein>
<dbReference type="SUPFAM" id="SSF57716">
    <property type="entry name" value="Glucocorticoid receptor-like (DNA-binding domain)"/>
    <property type="match status" value="1"/>
</dbReference>
<keyword evidence="13" id="KW-1185">Reference proteome</keyword>
<evidence type="ECO:0000256" key="8">
    <source>
        <dbReference type="ARBA" id="ARBA00023163"/>
    </source>
</evidence>
<feature type="domain" description="Nuclear receptor" evidence="11">
    <location>
        <begin position="4"/>
        <end position="80"/>
    </location>
</feature>
<dbReference type="GO" id="GO:0000978">
    <property type="term" value="F:RNA polymerase II cis-regulatory region sequence-specific DNA binding"/>
    <property type="evidence" value="ECO:0007669"/>
    <property type="project" value="InterPro"/>
</dbReference>
<feature type="non-terminal residue" evidence="12">
    <location>
        <position position="139"/>
    </location>
</feature>
<evidence type="ECO:0000313" key="13">
    <source>
        <dbReference type="Proteomes" id="UP001432322"/>
    </source>
</evidence>
<dbReference type="InterPro" id="IPR050274">
    <property type="entry name" value="Nuclear_hormone_rcpt_NR2"/>
</dbReference>
<evidence type="ECO:0000256" key="10">
    <source>
        <dbReference type="ARBA" id="ARBA00023242"/>
    </source>
</evidence>
<keyword evidence="8" id="KW-0804">Transcription</keyword>
<evidence type="ECO:0000256" key="6">
    <source>
        <dbReference type="ARBA" id="ARBA00023015"/>
    </source>
</evidence>
<dbReference type="AlphaFoldDB" id="A0AAV5WUR9"/>
<evidence type="ECO:0000256" key="9">
    <source>
        <dbReference type="ARBA" id="ARBA00023170"/>
    </source>
</evidence>
<comment type="similarity">
    <text evidence="2">Belongs to the nuclear hormone receptor family.</text>
</comment>
<dbReference type="InterPro" id="IPR013088">
    <property type="entry name" value="Znf_NHR/GATA"/>
</dbReference>
<evidence type="ECO:0000256" key="4">
    <source>
        <dbReference type="ARBA" id="ARBA00022771"/>
    </source>
</evidence>
<dbReference type="GO" id="GO:0005634">
    <property type="term" value="C:nucleus"/>
    <property type="evidence" value="ECO:0007669"/>
    <property type="project" value="UniProtKB-SubCell"/>
</dbReference>
<dbReference type="SMART" id="SM00399">
    <property type="entry name" value="ZnF_C4"/>
    <property type="match status" value="1"/>
</dbReference>
<keyword evidence="4" id="KW-0863">Zinc-finger</keyword>